<evidence type="ECO:0000313" key="2">
    <source>
        <dbReference type="EMBL" id="GAA3905515.1"/>
    </source>
</evidence>
<sequence length="119" mass="12357">MASDAEAVKNRLSTETLGWSDIHDWVESNGSQSGLSVSGEVGKITDSGGLIATAGESEMGGYKGSSGEAVDGERNRKGHQYYSQRGCGGRRDYSRQCQPEVGSGDVESGHGACAQLAGQ</sequence>
<reference evidence="3" key="1">
    <citation type="journal article" date="2019" name="Int. J. Syst. Evol. Microbiol.">
        <title>The Global Catalogue of Microorganisms (GCM) 10K type strain sequencing project: providing services to taxonomists for standard genome sequencing and annotation.</title>
        <authorList>
            <consortium name="The Broad Institute Genomics Platform"/>
            <consortium name="The Broad Institute Genome Sequencing Center for Infectious Disease"/>
            <person name="Wu L."/>
            <person name="Ma J."/>
        </authorList>
    </citation>
    <scope>NUCLEOTIDE SEQUENCE [LARGE SCALE GENOMIC DNA]</scope>
    <source>
        <strain evidence="3">JCM 17201</strain>
    </source>
</reference>
<name>A0ABP7LNT3_9GAMM</name>
<feature type="region of interest" description="Disordered" evidence="1">
    <location>
        <begin position="53"/>
        <end position="119"/>
    </location>
</feature>
<evidence type="ECO:0000313" key="3">
    <source>
        <dbReference type="Proteomes" id="UP001499994"/>
    </source>
</evidence>
<organism evidence="2 3">
    <name type="scientific">Gibbsiella dentisursi</name>
    <dbReference type="NCBI Taxonomy" id="796890"/>
    <lineage>
        <taxon>Bacteria</taxon>
        <taxon>Pseudomonadati</taxon>
        <taxon>Pseudomonadota</taxon>
        <taxon>Gammaproteobacteria</taxon>
        <taxon>Enterobacterales</taxon>
        <taxon>Yersiniaceae</taxon>
        <taxon>Gibbsiella</taxon>
    </lineage>
</organism>
<keyword evidence="3" id="KW-1185">Reference proteome</keyword>
<dbReference type="EMBL" id="BAABDG010000007">
    <property type="protein sequence ID" value="GAA3905515.1"/>
    <property type="molecule type" value="Genomic_DNA"/>
</dbReference>
<dbReference type="Proteomes" id="UP001499994">
    <property type="component" value="Unassembled WGS sequence"/>
</dbReference>
<protein>
    <submittedName>
        <fullName evidence="2">Uncharacterized protein</fullName>
    </submittedName>
</protein>
<evidence type="ECO:0000256" key="1">
    <source>
        <dbReference type="SAM" id="MobiDB-lite"/>
    </source>
</evidence>
<accession>A0ABP7LNT3</accession>
<gene>
    <name evidence="2" type="ORF">GCM10022405_33370</name>
</gene>
<comment type="caution">
    <text evidence="2">The sequence shown here is derived from an EMBL/GenBank/DDBJ whole genome shotgun (WGS) entry which is preliminary data.</text>
</comment>
<proteinExistence type="predicted"/>